<dbReference type="PANTHER" id="PTHR42648">
    <property type="entry name" value="TRANSPOSASE, PUTATIVE-RELATED"/>
    <property type="match status" value="1"/>
</dbReference>
<keyword evidence="1" id="KW-0645">Protease</keyword>
<evidence type="ECO:0000256" key="1">
    <source>
        <dbReference type="ARBA" id="ARBA00022670"/>
    </source>
</evidence>
<dbReference type="InterPro" id="IPR054722">
    <property type="entry name" value="PolX-like_BBD"/>
</dbReference>
<comment type="caution">
    <text evidence="4">The sequence shown here is derived from an EMBL/GenBank/DDBJ whole genome shotgun (WGS) entry which is preliminary data.</text>
</comment>
<dbReference type="InterPro" id="IPR025724">
    <property type="entry name" value="GAG-pre-integrase_dom"/>
</dbReference>
<dbReference type="GO" id="GO:0006508">
    <property type="term" value="P:proteolysis"/>
    <property type="evidence" value="ECO:0007669"/>
    <property type="project" value="UniProtKB-KW"/>
</dbReference>
<dbReference type="SUPFAM" id="SSF53098">
    <property type="entry name" value="Ribonuclease H-like"/>
    <property type="match status" value="1"/>
</dbReference>
<name>A0A699GSX8_TANCI</name>
<feature type="domain" description="Integrase catalytic" evidence="3">
    <location>
        <begin position="339"/>
        <end position="536"/>
    </location>
</feature>
<evidence type="ECO:0000256" key="2">
    <source>
        <dbReference type="SAM" id="MobiDB-lite"/>
    </source>
</evidence>
<dbReference type="PROSITE" id="PS50994">
    <property type="entry name" value="INTEGRASE"/>
    <property type="match status" value="1"/>
</dbReference>
<dbReference type="GO" id="GO:0003676">
    <property type="term" value="F:nucleic acid binding"/>
    <property type="evidence" value="ECO:0007669"/>
    <property type="project" value="InterPro"/>
</dbReference>
<accession>A0A699GSX8</accession>
<dbReference type="AlphaFoldDB" id="A0A699GSX8"/>
<feature type="region of interest" description="Disordered" evidence="2">
    <location>
        <begin position="1012"/>
        <end position="1066"/>
    </location>
</feature>
<feature type="compositionally biased region" description="Basic and acidic residues" evidence="2">
    <location>
        <begin position="1040"/>
        <end position="1055"/>
    </location>
</feature>
<proteinExistence type="predicted"/>
<dbReference type="EMBL" id="BKCJ010053103">
    <property type="protein sequence ID" value="GEW30824.1"/>
    <property type="molecule type" value="Genomic_DNA"/>
</dbReference>
<dbReference type="PANTHER" id="PTHR42648:SF32">
    <property type="entry name" value="RIBONUCLEASE H-LIKE DOMAIN, GAG-PRE-INTEGRASE DOMAIN PROTEIN-RELATED"/>
    <property type="match status" value="1"/>
</dbReference>
<dbReference type="GO" id="GO:0008233">
    <property type="term" value="F:peptidase activity"/>
    <property type="evidence" value="ECO:0007669"/>
    <property type="project" value="UniProtKB-KW"/>
</dbReference>
<dbReference type="InterPro" id="IPR039537">
    <property type="entry name" value="Retrotran_Ty1/copia-like"/>
</dbReference>
<sequence length="1112" mass="125756">MAMLTIRARRFIKRTGRNMDINGQRIGFDKSKVECFNYHKNCHFARECRALKNQDNRGREYGRKTVPVETSTENALIAQDGIGGYDWSYQAEAELPTNYELMALTSSGSSSSSDSENVESGLDKEYHAVPPPFIRNYMRPKRDLRLIDEHVESVSVDVISNIAPSDVKIVESKHKTIDINHKGVFSTVEPKPVWMNSFSPSIIQDWHSNDESEGNPQQKEYKEKGVIDSGCSRHMTENKCYLTDFEAYDGGFVSFRDGKGRIFGKGKIKTGKLDFYDVYFCKELKFNMFRVSQMCDKKNNVLFTDTECLVLSSNFKLLDESQVLLRVQRKDNIYNVDLKSVVPTGGLTCLFAKATLDESNLWHRRLEHINYKTMNKLVKGNLVRGLPSKIFQHDNSCVAYQKGKQHKASYKAKLLNTISKPLHMLHMDLFGPTNVKSLMKKSYFLVVIDDFHRFSWFYEDKGIKREYSVARTPQQNRVAERKNRTLIEAARTMLIDSKLPTTFWAEAVNTACYVLNRALMTKPHNKTPYELIRGRSPLIDFMKPFGCPVTILNTKDNLGKFEGKVDKGYFVGYLVIRNGPGWLFDIDSLTISMNYVPVVVGHQTNGIAGSKENLFAGQDEKKKELEQEYIMIPICTTNPLISQGTKVSAVDAGKKAAEVDESEASDYGGQDDQVPRSEVKSLLQQERQTEHKNSTNSFNTISSPVSAVGPSFVNTASPTPVNAAGPSASLWYLKDLPFNLEAYSASDYAGASLDRKSIIGSCQFLGKRLMIAKDGRCLVDTSKVTFDETIHKERGDIIERAATTTSSLETKHDSESQTWFKATSKKFNELPLLRVNTLEATAKVKKVNGQEQIQALADKQKVIITEDSIRSDLRFDDAEGTACLLNDAIFKGLARIGAKTTAWNEFSSTMASAIICLANNQKFNFSKYIFNNMVKSLKRRVKFYLFPIFLQVFLDKQVKGMARHKEMYIISSHTKNIFDNIRRIGVGFFGVITPLFDTMMVQASVDMDDTPVETQQTPIVDQPSTSKPQRKQNPKRKQRKEAEVSHDESQDEEHVPIPSSDPLPSGEDSFTLNELMVFYTNLQEHVLDLQEAKAAQAKEIATLKKRVKELAK</sequence>
<dbReference type="GO" id="GO:0015074">
    <property type="term" value="P:DNA integration"/>
    <property type="evidence" value="ECO:0007669"/>
    <property type="project" value="InterPro"/>
</dbReference>
<gene>
    <name evidence="4" type="ORF">Tci_202800</name>
</gene>
<dbReference type="InterPro" id="IPR036397">
    <property type="entry name" value="RNaseH_sf"/>
</dbReference>
<feature type="compositionally biased region" description="Basic residues" evidence="2">
    <location>
        <begin position="1028"/>
        <end position="1039"/>
    </location>
</feature>
<reference evidence="4" key="1">
    <citation type="journal article" date="2019" name="Sci. Rep.">
        <title>Draft genome of Tanacetum cinerariifolium, the natural source of mosquito coil.</title>
        <authorList>
            <person name="Yamashiro T."/>
            <person name="Shiraishi A."/>
            <person name="Satake H."/>
            <person name="Nakayama K."/>
        </authorList>
    </citation>
    <scope>NUCLEOTIDE SEQUENCE</scope>
</reference>
<evidence type="ECO:0000259" key="3">
    <source>
        <dbReference type="PROSITE" id="PS50994"/>
    </source>
</evidence>
<dbReference type="Gene3D" id="3.30.420.10">
    <property type="entry name" value="Ribonuclease H-like superfamily/Ribonuclease H"/>
    <property type="match status" value="2"/>
</dbReference>
<protein>
    <recommendedName>
        <fullName evidence="3">Integrase catalytic domain-containing protein</fullName>
    </recommendedName>
</protein>
<dbReference type="InterPro" id="IPR012337">
    <property type="entry name" value="RNaseH-like_sf"/>
</dbReference>
<feature type="compositionally biased region" description="Polar residues" evidence="2">
    <location>
        <begin position="1012"/>
        <end position="1026"/>
    </location>
</feature>
<evidence type="ECO:0000313" key="4">
    <source>
        <dbReference type="EMBL" id="GEW30824.1"/>
    </source>
</evidence>
<dbReference type="Pfam" id="PF22936">
    <property type="entry name" value="Pol_BBD"/>
    <property type="match status" value="1"/>
</dbReference>
<organism evidence="4">
    <name type="scientific">Tanacetum cinerariifolium</name>
    <name type="common">Dalmatian daisy</name>
    <name type="synonym">Chrysanthemum cinerariifolium</name>
    <dbReference type="NCBI Taxonomy" id="118510"/>
    <lineage>
        <taxon>Eukaryota</taxon>
        <taxon>Viridiplantae</taxon>
        <taxon>Streptophyta</taxon>
        <taxon>Embryophyta</taxon>
        <taxon>Tracheophyta</taxon>
        <taxon>Spermatophyta</taxon>
        <taxon>Magnoliopsida</taxon>
        <taxon>eudicotyledons</taxon>
        <taxon>Gunneridae</taxon>
        <taxon>Pentapetalae</taxon>
        <taxon>asterids</taxon>
        <taxon>campanulids</taxon>
        <taxon>Asterales</taxon>
        <taxon>Asteraceae</taxon>
        <taxon>Asteroideae</taxon>
        <taxon>Anthemideae</taxon>
        <taxon>Anthemidinae</taxon>
        <taxon>Tanacetum</taxon>
    </lineage>
</organism>
<feature type="region of interest" description="Disordered" evidence="2">
    <location>
        <begin position="658"/>
        <end position="700"/>
    </location>
</feature>
<dbReference type="Pfam" id="PF13976">
    <property type="entry name" value="gag_pre-integrs"/>
    <property type="match status" value="1"/>
</dbReference>
<dbReference type="InterPro" id="IPR001584">
    <property type="entry name" value="Integrase_cat-core"/>
</dbReference>
<keyword evidence="1" id="KW-0378">Hydrolase</keyword>